<evidence type="ECO:0000256" key="9">
    <source>
        <dbReference type="RuleBase" id="RU003357"/>
    </source>
</evidence>
<evidence type="ECO:0000256" key="6">
    <source>
        <dbReference type="ARBA" id="ARBA00023136"/>
    </source>
</evidence>
<evidence type="ECO:0000256" key="7">
    <source>
        <dbReference type="ARBA" id="ARBA00023237"/>
    </source>
</evidence>
<dbReference type="AlphaFoldDB" id="A0A4P7VPV0"/>
<evidence type="ECO:0000313" key="13">
    <source>
        <dbReference type="EMBL" id="QCD36178.1"/>
    </source>
</evidence>
<comment type="similarity">
    <text evidence="8 9">Belongs to the TonB-dependent receptor family.</text>
</comment>
<organism evidence="13 14">
    <name type="scientific">Muribaculum gordoncarteri</name>
    <dbReference type="NCBI Taxonomy" id="2530390"/>
    <lineage>
        <taxon>Bacteria</taxon>
        <taxon>Pseudomonadati</taxon>
        <taxon>Bacteroidota</taxon>
        <taxon>Bacteroidia</taxon>
        <taxon>Bacteroidales</taxon>
        <taxon>Muribaculaceae</taxon>
        <taxon>Muribaculum</taxon>
    </lineage>
</organism>
<evidence type="ECO:0000256" key="8">
    <source>
        <dbReference type="PROSITE-ProRule" id="PRU01360"/>
    </source>
</evidence>
<evidence type="ECO:0000256" key="4">
    <source>
        <dbReference type="ARBA" id="ARBA00022692"/>
    </source>
</evidence>
<feature type="chain" id="PRO_5020857039" evidence="10">
    <location>
        <begin position="35"/>
        <end position="1006"/>
    </location>
</feature>
<keyword evidence="4 8" id="KW-0812">Transmembrane</keyword>
<evidence type="ECO:0000256" key="5">
    <source>
        <dbReference type="ARBA" id="ARBA00023077"/>
    </source>
</evidence>
<keyword evidence="10" id="KW-0732">Signal</keyword>
<evidence type="ECO:0000256" key="2">
    <source>
        <dbReference type="ARBA" id="ARBA00022448"/>
    </source>
</evidence>
<evidence type="ECO:0000259" key="11">
    <source>
        <dbReference type="Pfam" id="PF00593"/>
    </source>
</evidence>
<feature type="signal peptide" evidence="10">
    <location>
        <begin position="1"/>
        <end position="34"/>
    </location>
</feature>
<keyword evidence="14" id="KW-1185">Reference proteome</keyword>
<name>A0A4P7VPV0_9BACT</name>
<dbReference type="Pfam" id="PF13715">
    <property type="entry name" value="CarbopepD_reg_2"/>
    <property type="match status" value="1"/>
</dbReference>
<dbReference type="InterPro" id="IPR012910">
    <property type="entry name" value="Plug_dom"/>
</dbReference>
<dbReference type="RefSeq" id="WP_136410698.1">
    <property type="nucleotide sequence ID" value="NZ_CP039393.1"/>
</dbReference>
<feature type="domain" description="TonB-dependent receptor-like beta-barrel" evidence="11">
    <location>
        <begin position="417"/>
        <end position="963"/>
    </location>
</feature>
<dbReference type="Gene3D" id="2.40.170.20">
    <property type="entry name" value="TonB-dependent receptor, beta-barrel domain"/>
    <property type="match status" value="1"/>
</dbReference>
<proteinExistence type="inferred from homology"/>
<dbReference type="NCBIfam" id="TIGR04057">
    <property type="entry name" value="SusC_RagA_signa"/>
    <property type="match status" value="1"/>
</dbReference>
<dbReference type="KEGG" id="mgod:E7746_09960"/>
<keyword evidence="2 8" id="KW-0813">Transport</keyword>
<dbReference type="SUPFAM" id="SSF56935">
    <property type="entry name" value="Porins"/>
    <property type="match status" value="1"/>
</dbReference>
<dbReference type="PROSITE" id="PS52016">
    <property type="entry name" value="TONB_DEPENDENT_REC_3"/>
    <property type="match status" value="1"/>
</dbReference>
<sequence>MKPHVNLNHFSKDLLKVAACLAIGTAISAPVAYAEPLQATQSVQNGTVSGVVTDSQGEPIIGASVIVKGTSEGVATDLDGRFTVKASAGQEITISSIGYKPVTVTVGSSPLNIVLEEDSQMLDDVVVIGYGTQRKGDVTSAVSSIKAEDFTVGAIGDASELVKGKVAGLTISKGTGDPNAESTIRLRGVISLQGGSTPLVLIDGVEGGLGTVPPENIASIDVLKDASAAAIYGTRGANGVILITTKSGSRGEANTTATYSGYVSWASLAKKHKFMTAEQVRQGLTNFSDRGYETDWLDAVSRTAFTHNHDFQISGGNSTTTYSGNVSYRNAEGVILTTFNEELKMNFDISHWFFNDMIKVHLNLVKGIHKNGALNAATEVYRHAIMRNPTEPIYDTDGRPYENLGITYYYNPIGLIEELEGEYKSEWSRLTGDITLEPIKGWQTKLMLSTDRSNGHNAYFRTSDYYSHRTDGKTGDAGHSYSYSQSNNLEVTSNYRQTFDNKHRFDALVGYSYQKNMYEGFNAWNADFNNDFFSYNNLGLGQELKDGKASMGSYKNDDKLIGFFGRVSYGYDNRYNLLLSMRREGSSKFGKNHKWGNFPSASAGWNVMNEEFWKGLSISNWWNELKLRAGYGVTGVIPSSSYQALTRYDFGGGRYFYNNGKWVPGMVVASNPNPDLKWETSHEINVGIDWDMFNGRFGGSVDVYNKTTKDMLWWYDVPVPPNLYPQTLANVGKMRNTGVELLLRGIPVQVRDFEWTTTLTLSHNSNKLISLSNGMYETANQHPSGGLGEPISQSTHRLEVGKPVDHYFGIKSVGVSENGLWMVEDPSTGEAVEITDDMLPDDDMKQDLGNGLPKVYLGWSNTFRYKNFDLSMQFTGQFGFKILNEARAYYENNSINYNRLQSVLEAPYGDRTLAGNQKQTFVSYYLENGDFLKLTNLTFGYTVPLKKNKFVNNIRAYFSAENLFTITKYKGLDPELSNGDATSAGIERRDNYPTIRSFTLGLNINF</sequence>
<reference evidence="13 14" key="1">
    <citation type="submission" date="2019-02" db="EMBL/GenBank/DDBJ databases">
        <title>Isolation and identification of novel species under the genus Muribaculum.</title>
        <authorList>
            <person name="Miyake S."/>
            <person name="Ding Y."/>
            <person name="Low A."/>
            <person name="Soh M."/>
            <person name="Seedorf H."/>
        </authorList>
    </citation>
    <scope>NUCLEOTIDE SEQUENCE [LARGE SCALE GENOMIC DNA]</scope>
    <source>
        <strain evidence="13 14">TLL-A4</strain>
    </source>
</reference>
<dbReference type="Proteomes" id="UP000297031">
    <property type="component" value="Chromosome"/>
</dbReference>
<keyword evidence="5 9" id="KW-0798">TonB box</keyword>
<dbReference type="SUPFAM" id="SSF49464">
    <property type="entry name" value="Carboxypeptidase regulatory domain-like"/>
    <property type="match status" value="1"/>
</dbReference>
<keyword evidence="13" id="KW-0675">Receptor</keyword>
<keyword evidence="3 8" id="KW-1134">Transmembrane beta strand</keyword>
<dbReference type="GO" id="GO:0009279">
    <property type="term" value="C:cell outer membrane"/>
    <property type="evidence" value="ECO:0007669"/>
    <property type="project" value="UniProtKB-SubCell"/>
</dbReference>
<protein>
    <submittedName>
        <fullName evidence="13">TonB-dependent receptor</fullName>
    </submittedName>
</protein>
<dbReference type="Pfam" id="PF00593">
    <property type="entry name" value="TonB_dep_Rec_b-barrel"/>
    <property type="match status" value="1"/>
</dbReference>
<keyword evidence="6 8" id="KW-0472">Membrane</keyword>
<dbReference type="InterPro" id="IPR023996">
    <property type="entry name" value="TonB-dep_OMP_SusC/RagA"/>
</dbReference>
<dbReference type="InterPro" id="IPR008969">
    <property type="entry name" value="CarboxyPept-like_regulatory"/>
</dbReference>
<comment type="subcellular location">
    <subcellularLocation>
        <location evidence="1 8">Cell outer membrane</location>
        <topology evidence="1 8">Multi-pass membrane protein</topology>
    </subcellularLocation>
</comment>
<dbReference type="Pfam" id="PF07715">
    <property type="entry name" value="Plug"/>
    <property type="match status" value="1"/>
</dbReference>
<evidence type="ECO:0000256" key="3">
    <source>
        <dbReference type="ARBA" id="ARBA00022452"/>
    </source>
</evidence>
<dbReference type="EMBL" id="CP039393">
    <property type="protein sequence ID" value="QCD36178.1"/>
    <property type="molecule type" value="Genomic_DNA"/>
</dbReference>
<evidence type="ECO:0000259" key="12">
    <source>
        <dbReference type="Pfam" id="PF07715"/>
    </source>
</evidence>
<dbReference type="InterPro" id="IPR023997">
    <property type="entry name" value="TonB-dep_OMP_SusC/RagA_CS"/>
</dbReference>
<dbReference type="InterPro" id="IPR037066">
    <property type="entry name" value="Plug_dom_sf"/>
</dbReference>
<dbReference type="Gene3D" id="2.60.40.1120">
    <property type="entry name" value="Carboxypeptidase-like, regulatory domain"/>
    <property type="match status" value="1"/>
</dbReference>
<accession>A0A4P7VPV0</accession>
<dbReference type="InterPro" id="IPR039426">
    <property type="entry name" value="TonB-dep_rcpt-like"/>
</dbReference>
<keyword evidence="7 8" id="KW-0998">Cell outer membrane</keyword>
<dbReference type="InterPro" id="IPR000531">
    <property type="entry name" value="Beta-barrel_TonB"/>
</dbReference>
<gene>
    <name evidence="13" type="ORF">E7746_09960</name>
</gene>
<feature type="domain" description="TonB-dependent receptor plug" evidence="12">
    <location>
        <begin position="136"/>
        <end position="240"/>
    </location>
</feature>
<dbReference type="Gene3D" id="2.170.130.10">
    <property type="entry name" value="TonB-dependent receptor, plug domain"/>
    <property type="match status" value="1"/>
</dbReference>
<evidence type="ECO:0000256" key="1">
    <source>
        <dbReference type="ARBA" id="ARBA00004571"/>
    </source>
</evidence>
<evidence type="ECO:0000313" key="14">
    <source>
        <dbReference type="Proteomes" id="UP000297031"/>
    </source>
</evidence>
<dbReference type="OrthoDB" id="9768177at2"/>
<dbReference type="NCBIfam" id="TIGR04056">
    <property type="entry name" value="OMP_RagA_SusC"/>
    <property type="match status" value="1"/>
</dbReference>
<dbReference type="InterPro" id="IPR036942">
    <property type="entry name" value="Beta-barrel_TonB_sf"/>
</dbReference>
<evidence type="ECO:0000256" key="10">
    <source>
        <dbReference type="SAM" id="SignalP"/>
    </source>
</evidence>